<gene>
    <name evidence="1" type="ORF">SAMN05421841_3064</name>
</gene>
<organism evidence="1 2">
    <name type="scientific">Chryseobacterium wanjuense</name>
    <dbReference type="NCBI Taxonomy" id="356305"/>
    <lineage>
        <taxon>Bacteria</taxon>
        <taxon>Pseudomonadati</taxon>
        <taxon>Bacteroidota</taxon>
        <taxon>Flavobacteriia</taxon>
        <taxon>Flavobacteriales</taxon>
        <taxon>Weeksellaceae</taxon>
        <taxon>Chryseobacterium group</taxon>
        <taxon>Chryseobacterium</taxon>
    </lineage>
</organism>
<evidence type="ECO:0000313" key="1">
    <source>
        <dbReference type="EMBL" id="SEW43393.1"/>
    </source>
</evidence>
<accession>A0A1I0RQ23</accession>
<proteinExistence type="predicted"/>
<keyword evidence="2" id="KW-1185">Reference proteome</keyword>
<reference evidence="2" key="1">
    <citation type="submission" date="2016-10" db="EMBL/GenBank/DDBJ databases">
        <authorList>
            <person name="Varghese N."/>
            <person name="Submissions S."/>
        </authorList>
    </citation>
    <scope>NUCLEOTIDE SEQUENCE [LARGE SCALE GENOMIC DNA]</scope>
    <source>
        <strain evidence="2">DSM 17724</strain>
    </source>
</reference>
<dbReference type="AlphaFoldDB" id="A0A1I0RQ23"/>
<protein>
    <submittedName>
        <fullName evidence="1">Uncharacterized protein</fullName>
    </submittedName>
</protein>
<dbReference type="RefSeq" id="WP_228404867.1">
    <property type="nucleotide sequence ID" value="NZ_FOIU01000002.1"/>
</dbReference>
<evidence type="ECO:0000313" key="2">
    <source>
        <dbReference type="Proteomes" id="UP000199469"/>
    </source>
</evidence>
<dbReference type="STRING" id="356305.SAMN05421841_3064"/>
<sequence>MKDFDLEKLERKNIYKVPENLFEDIQGKVLSGINDFDLEKLERKNIYTVPENLFENIQEKVMTHVQPAKKAPIFKLNWGYAVAASLALVFGSTFVFNSVNDTKDPAESQASYASKSQEPKTESEVAYETLKSDLTSVENNNQTVESQDNNRSFAQDNTTVEQKAETKTVKPVSKQQETQINEYLDSFSNSEITELASNSTQDVYLDLYN</sequence>
<name>A0A1I0RQ23_9FLAO</name>
<dbReference type="Proteomes" id="UP000199469">
    <property type="component" value="Unassembled WGS sequence"/>
</dbReference>
<dbReference type="EMBL" id="FOIU01000002">
    <property type="protein sequence ID" value="SEW43393.1"/>
    <property type="molecule type" value="Genomic_DNA"/>
</dbReference>